<keyword evidence="6" id="KW-0735">Signal-anchor</keyword>
<evidence type="ECO:0000256" key="4">
    <source>
        <dbReference type="ARBA" id="ARBA00022679"/>
    </source>
</evidence>
<keyword evidence="4" id="KW-0808">Transferase</keyword>
<dbReference type="GO" id="GO:0000139">
    <property type="term" value="C:Golgi membrane"/>
    <property type="evidence" value="ECO:0007669"/>
    <property type="project" value="UniProtKB-SubCell"/>
</dbReference>
<keyword evidence="8" id="KW-0333">Golgi apparatus</keyword>
<evidence type="ECO:0000256" key="8">
    <source>
        <dbReference type="ARBA" id="ARBA00023034"/>
    </source>
</evidence>
<dbReference type="Gene3D" id="3.90.1480.20">
    <property type="entry name" value="Glycosyl transferase family 29"/>
    <property type="match status" value="1"/>
</dbReference>
<evidence type="ECO:0000256" key="2">
    <source>
        <dbReference type="ARBA" id="ARBA00006003"/>
    </source>
</evidence>
<dbReference type="GO" id="GO:0006491">
    <property type="term" value="P:N-glycan processing"/>
    <property type="evidence" value="ECO:0007669"/>
    <property type="project" value="TreeGrafter"/>
</dbReference>
<evidence type="ECO:0000256" key="9">
    <source>
        <dbReference type="ARBA" id="ARBA00023136"/>
    </source>
</evidence>
<dbReference type="InterPro" id="IPR001675">
    <property type="entry name" value="Glyco_trans_29"/>
</dbReference>
<keyword evidence="3" id="KW-0328">Glycosyltransferase</keyword>
<evidence type="ECO:0000256" key="5">
    <source>
        <dbReference type="ARBA" id="ARBA00022692"/>
    </source>
</evidence>
<sequence>MRTPLRHYRTCAIVGNGGILLNSSCGNEIDSNDYVIRLNMAPTSNFEQDVGRKTNMTVINWNIAKDIPKKLSDKNTREGVLDFLSPLNHGIISYIKVVTNRIKDALQALDTAMADSGLDISLTYSLDDPQVAITRVLGAALIPKLYNPTSGLIIYTLGTTFCDVISLYGFYPFGTDGHNRTLTYRYNENSPVAIFTDHDFCIEFDFLAWLNNIGAVRLVTDTCR</sequence>
<dbReference type="AlphaFoldDB" id="A0A6P4ZKN4"/>
<dbReference type="InterPro" id="IPR050943">
    <property type="entry name" value="Glycosyltr_29_Sialyltrsf"/>
</dbReference>
<comment type="similarity">
    <text evidence="2">Belongs to the glycosyltransferase 29 family.</text>
</comment>
<dbReference type="PANTHER" id="PTHR11987">
    <property type="entry name" value="ALPHA-2,8-SIALYLTRANSFERASE"/>
    <property type="match status" value="1"/>
</dbReference>
<evidence type="ECO:0000256" key="10">
    <source>
        <dbReference type="ARBA" id="ARBA00023180"/>
    </source>
</evidence>
<dbReference type="RefSeq" id="XP_019634544.1">
    <property type="nucleotide sequence ID" value="XM_019778985.1"/>
</dbReference>
<dbReference type="KEGG" id="bbel:109477644"/>
<evidence type="ECO:0000256" key="6">
    <source>
        <dbReference type="ARBA" id="ARBA00022968"/>
    </source>
</evidence>
<gene>
    <name evidence="12" type="primary">LOC109477644</name>
</gene>
<keyword evidence="5" id="KW-0812">Transmembrane</keyword>
<name>A0A6P4ZKN4_BRABE</name>
<evidence type="ECO:0000256" key="3">
    <source>
        <dbReference type="ARBA" id="ARBA00022676"/>
    </source>
</evidence>
<keyword evidence="11" id="KW-1185">Reference proteome</keyword>
<keyword evidence="7" id="KW-1133">Transmembrane helix</keyword>
<keyword evidence="9" id="KW-0472">Membrane</keyword>
<protein>
    <submittedName>
        <fullName evidence="12">Alpha-2,8-sialyltransferase 8B-like</fullName>
    </submittedName>
</protein>
<dbReference type="GeneID" id="109477644"/>
<evidence type="ECO:0000313" key="12">
    <source>
        <dbReference type="RefSeq" id="XP_019634544.1"/>
    </source>
</evidence>
<evidence type="ECO:0000256" key="7">
    <source>
        <dbReference type="ARBA" id="ARBA00022989"/>
    </source>
</evidence>
<dbReference type="Proteomes" id="UP000515135">
    <property type="component" value="Unplaced"/>
</dbReference>
<dbReference type="InterPro" id="IPR038578">
    <property type="entry name" value="GT29-like_sf"/>
</dbReference>
<dbReference type="PANTHER" id="PTHR11987:SF53">
    <property type="entry name" value="ALPHA-2,8-SIALYLTRANSFERASE 8F-LIKE"/>
    <property type="match status" value="1"/>
</dbReference>
<comment type="subcellular location">
    <subcellularLocation>
        <location evidence="1">Golgi apparatus membrane</location>
        <topology evidence="1">Single-pass type II membrane protein</topology>
    </subcellularLocation>
</comment>
<dbReference type="CDD" id="cd23963">
    <property type="entry name" value="GT29_ST8SIA"/>
    <property type="match status" value="1"/>
</dbReference>
<dbReference type="GO" id="GO:0003828">
    <property type="term" value="F:alpha-N-acetylneuraminate alpha-2,8-sialyltransferase activity"/>
    <property type="evidence" value="ECO:0007669"/>
    <property type="project" value="TreeGrafter"/>
</dbReference>
<reference evidence="12" key="1">
    <citation type="submission" date="2025-08" db="UniProtKB">
        <authorList>
            <consortium name="RefSeq"/>
        </authorList>
    </citation>
    <scope>IDENTIFICATION</scope>
    <source>
        <tissue evidence="12">Gonad</tissue>
    </source>
</reference>
<evidence type="ECO:0000313" key="11">
    <source>
        <dbReference type="Proteomes" id="UP000515135"/>
    </source>
</evidence>
<accession>A0A6P4ZKN4</accession>
<dbReference type="OrthoDB" id="10264956at2759"/>
<organism evidence="11 12">
    <name type="scientific">Branchiostoma belcheri</name>
    <name type="common">Amphioxus</name>
    <dbReference type="NCBI Taxonomy" id="7741"/>
    <lineage>
        <taxon>Eukaryota</taxon>
        <taxon>Metazoa</taxon>
        <taxon>Chordata</taxon>
        <taxon>Cephalochordata</taxon>
        <taxon>Leptocardii</taxon>
        <taxon>Amphioxiformes</taxon>
        <taxon>Branchiostomatidae</taxon>
        <taxon>Branchiostoma</taxon>
    </lineage>
</organism>
<dbReference type="Pfam" id="PF00777">
    <property type="entry name" value="Glyco_transf_29"/>
    <property type="match status" value="1"/>
</dbReference>
<dbReference type="GO" id="GO:0009311">
    <property type="term" value="P:oligosaccharide metabolic process"/>
    <property type="evidence" value="ECO:0007669"/>
    <property type="project" value="TreeGrafter"/>
</dbReference>
<proteinExistence type="inferred from homology"/>
<evidence type="ECO:0000256" key="1">
    <source>
        <dbReference type="ARBA" id="ARBA00004323"/>
    </source>
</evidence>
<keyword evidence="10" id="KW-0325">Glycoprotein</keyword>